<organism evidence="10">
    <name type="scientific">Mycetohabitans rhizoxinica</name>
    <dbReference type="NCBI Taxonomy" id="412963"/>
    <lineage>
        <taxon>Bacteria</taxon>
        <taxon>Pseudomonadati</taxon>
        <taxon>Pseudomonadota</taxon>
        <taxon>Betaproteobacteria</taxon>
        <taxon>Burkholderiales</taxon>
        <taxon>Burkholderiaceae</taxon>
        <taxon>Mycetohabitans</taxon>
    </lineage>
</organism>
<evidence type="ECO:0000313" key="12">
    <source>
        <dbReference type="Proteomes" id="UP001493153"/>
    </source>
</evidence>
<evidence type="ECO:0000313" key="10">
    <source>
        <dbReference type="EMBL" id="QIH29235.1"/>
    </source>
</evidence>
<keyword evidence="5" id="KW-0963">Cytoplasm</keyword>
<comment type="catalytic activity">
    <reaction evidence="1">
        <text>[protein]-peptidylproline (omega=180) = [protein]-peptidylproline (omega=0)</text>
        <dbReference type="Rhea" id="RHEA:16237"/>
        <dbReference type="Rhea" id="RHEA-COMP:10747"/>
        <dbReference type="Rhea" id="RHEA-COMP:10748"/>
        <dbReference type="ChEBI" id="CHEBI:83833"/>
        <dbReference type="ChEBI" id="CHEBI:83834"/>
        <dbReference type="EC" id="5.2.1.8"/>
    </reaction>
</comment>
<reference evidence="11 12" key="2">
    <citation type="submission" date="2020-09" db="EMBL/GenBank/DDBJ databases">
        <title>Genome sequences of Mycetohabitans spp.</title>
        <authorList>
            <person name="Carter M.E."/>
            <person name="Carpenter S.C.D."/>
            <person name="Bogdanove A.J."/>
        </authorList>
    </citation>
    <scope>NUCLEOTIDE SEQUENCE [LARGE SCALE GENOMIC DNA]</scope>
    <source>
        <strain evidence="11 12">B12</strain>
    </source>
</reference>
<comment type="subcellular location">
    <subcellularLocation>
        <location evidence="2">Cytoplasm</location>
    </subcellularLocation>
</comment>
<evidence type="ECO:0000256" key="9">
    <source>
        <dbReference type="SAM" id="MobiDB-lite"/>
    </source>
</evidence>
<evidence type="ECO:0000256" key="7">
    <source>
        <dbReference type="ARBA" id="ARBA00023186"/>
    </source>
</evidence>
<sequence>MKIAKNTVVSVAYKLSDAQGNLIEESDEPMVYLHGGYDGTFPKIEEVLEGQEAGFSTQIQLEPVDAFGDYDPELVKIEPRDRFPEPLEVGMQFEGTPEGGDDEVDTLIYTVTDLAEDKVVLDGNHPLAGMALRFLLTVRDVREATADEVEHEHAHGADGLEVIDLDEDDGQDDDGSSPAAGKSPTLH</sequence>
<dbReference type="OMA" id="HSHEGGC"/>
<dbReference type="EMBL" id="CP062176">
    <property type="protein sequence ID" value="WXK39090.1"/>
    <property type="molecule type" value="Genomic_DNA"/>
</dbReference>
<dbReference type="SUPFAM" id="SSF54534">
    <property type="entry name" value="FKBP-like"/>
    <property type="match status" value="1"/>
</dbReference>
<accession>A0A6G7BMN1</accession>
<keyword evidence="12" id="KW-1185">Reference proteome</keyword>
<feature type="compositionally biased region" description="Acidic residues" evidence="9">
    <location>
        <begin position="161"/>
        <end position="175"/>
    </location>
</feature>
<dbReference type="Gene3D" id="3.10.50.40">
    <property type="match status" value="1"/>
</dbReference>
<keyword evidence="8 10" id="KW-0413">Isomerase</keyword>
<dbReference type="AlphaFoldDB" id="A0A6G7BMN1"/>
<keyword evidence="7" id="KW-0143">Chaperone</keyword>
<proteinExistence type="inferred from homology"/>
<comment type="similarity">
    <text evidence="3">Belongs to the FKBP-type PPIase family.</text>
</comment>
<dbReference type="Proteomes" id="UP001493153">
    <property type="component" value="Chromosome"/>
</dbReference>
<evidence type="ECO:0000313" key="11">
    <source>
        <dbReference type="EMBL" id="WXK39090.1"/>
    </source>
</evidence>
<feature type="region of interest" description="Disordered" evidence="9">
    <location>
        <begin position="147"/>
        <end position="187"/>
    </location>
</feature>
<evidence type="ECO:0000256" key="4">
    <source>
        <dbReference type="ARBA" id="ARBA00013194"/>
    </source>
</evidence>
<name>A0A6G7BMN1_9BURK</name>
<protein>
    <recommendedName>
        <fullName evidence="4">peptidylprolyl isomerase</fullName>
        <ecNumber evidence="4">5.2.1.8</ecNumber>
    </recommendedName>
</protein>
<dbReference type="PANTHER" id="PTHR47861:SF3">
    <property type="entry name" value="FKBP-TYPE PEPTIDYL-PROLYL CIS-TRANS ISOMERASE SLYD"/>
    <property type="match status" value="1"/>
</dbReference>
<dbReference type="EMBL" id="MN081797">
    <property type="protein sequence ID" value="QIH29235.1"/>
    <property type="molecule type" value="Genomic_DNA"/>
</dbReference>
<dbReference type="GO" id="GO:0003755">
    <property type="term" value="F:peptidyl-prolyl cis-trans isomerase activity"/>
    <property type="evidence" value="ECO:0007669"/>
    <property type="project" value="UniProtKB-KW"/>
</dbReference>
<evidence type="ECO:0000256" key="8">
    <source>
        <dbReference type="ARBA" id="ARBA00023235"/>
    </source>
</evidence>
<dbReference type="PANTHER" id="PTHR47861">
    <property type="entry name" value="FKBP-TYPE PEPTIDYL-PROLYL CIS-TRANS ISOMERASE SLYD"/>
    <property type="match status" value="1"/>
</dbReference>
<evidence type="ECO:0000256" key="3">
    <source>
        <dbReference type="ARBA" id="ARBA00006577"/>
    </source>
</evidence>
<keyword evidence="6" id="KW-0697">Rotamase</keyword>
<dbReference type="RefSeq" id="WP_013435670.1">
    <property type="nucleotide sequence ID" value="NZ_CP062176.1"/>
</dbReference>
<evidence type="ECO:0000256" key="5">
    <source>
        <dbReference type="ARBA" id="ARBA00022490"/>
    </source>
</evidence>
<evidence type="ECO:0000256" key="6">
    <source>
        <dbReference type="ARBA" id="ARBA00023110"/>
    </source>
</evidence>
<dbReference type="EC" id="5.2.1.8" evidence="4"/>
<evidence type="ECO:0000256" key="1">
    <source>
        <dbReference type="ARBA" id="ARBA00000971"/>
    </source>
</evidence>
<reference evidence="10" key="1">
    <citation type="journal article" date="2019" name="ACS Chem. Biol.">
        <title>Genome Mining Reveals Endopyrroles from a Nonribosomal Peptide Assembly Line Triggered in Fungal-Bacterial Symbiosis.</title>
        <authorList>
            <person name="Niehs S.P."/>
            <person name="Dose B."/>
            <person name="Scherlach K."/>
            <person name="Pidot S.J."/>
            <person name="Stinear T.P."/>
            <person name="Hertweck C."/>
        </authorList>
    </citation>
    <scope>NUCLEOTIDE SEQUENCE</scope>
    <source>
        <strain evidence="10">HKI454</strain>
    </source>
</reference>
<evidence type="ECO:0000256" key="2">
    <source>
        <dbReference type="ARBA" id="ARBA00004496"/>
    </source>
</evidence>
<dbReference type="GO" id="GO:0005737">
    <property type="term" value="C:cytoplasm"/>
    <property type="evidence" value="ECO:0007669"/>
    <property type="project" value="UniProtKB-SubCell"/>
</dbReference>
<gene>
    <name evidence="11" type="ORF">IHE29_07260</name>
    <name evidence="10" type="ORF">RBRH_RS08060</name>
</gene>
<dbReference type="InterPro" id="IPR046357">
    <property type="entry name" value="PPIase_dom_sf"/>
</dbReference>
<feature type="compositionally biased region" description="Basic and acidic residues" evidence="9">
    <location>
        <begin position="147"/>
        <end position="158"/>
    </location>
</feature>